<dbReference type="Proteomes" id="UP000198304">
    <property type="component" value="Unassembled WGS sequence"/>
</dbReference>
<dbReference type="EMBL" id="FZOJ01000060">
    <property type="protein sequence ID" value="SNT24070.1"/>
    <property type="molecule type" value="Genomic_DNA"/>
</dbReference>
<feature type="domain" description="Peptidase M26 N-terminal" evidence="1">
    <location>
        <begin position="24"/>
        <end position="127"/>
    </location>
</feature>
<gene>
    <name evidence="2" type="ORF">SAMN05446037_10601</name>
</gene>
<dbReference type="GO" id="GO:0004222">
    <property type="term" value="F:metalloendopeptidase activity"/>
    <property type="evidence" value="ECO:0007669"/>
    <property type="project" value="InterPro"/>
</dbReference>
<proteinExistence type="predicted"/>
<name>A0A239L190_9FIRM</name>
<evidence type="ECO:0000313" key="3">
    <source>
        <dbReference type="Proteomes" id="UP000198304"/>
    </source>
</evidence>
<protein>
    <submittedName>
        <fullName evidence="2">M26 IgA1-specific Metallo-endopeptidase N-terminal region</fullName>
    </submittedName>
</protein>
<dbReference type="Gene3D" id="2.160.20.110">
    <property type="match status" value="1"/>
</dbReference>
<organism evidence="2 3">
    <name type="scientific">Anaerovirgula multivorans</name>
    <dbReference type="NCBI Taxonomy" id="312168"/>
    <lineage>
        <taxon>Bacteria</taxon>
        <taxon>Bacillati</taxon>
        <taxon>Bacillota</taxon>
        <taxon>Clostridia</taxon>
        <taxon>Peptostreptococcales</taxon>
        <taxon>Natronincolaceae</taxon>
        <taxon>Anaerovirgula</taxon>
    </lineage>
</organism>
<dbReference type="InterPro" id="IPR011050">
    <property type="entry name" value="Pectin_lyase_fold/virulence"/>
</dbReference>
<dbReference type="GO" id="GO:0008270">
    <property type="term" value="F:zinc ion binding"/>
    <property type="evidence" value="ECO:0007669"/>
    <property type="project" value="InterPro"/>
</dbReference>
<dbReference type="Pfam" id="PF05342">
    <property type="entry name" value="Peptidase_M26_N"/>
    <property type="match status" value="1"/>
</dbReference>
<dbReference type="AlphaFoldDB" id="A0A239L190"/>
<reference evidence="3" key="1">
    <citation type="submission" date="2017-06" db="EMBL/GenBank/DDBJ databases">
        <authorList>
            <person name="Varghese N."/>
            <person name="Submissions S."/>
        </authorList>
    </citation>
    <scope>NUCLEOTIDE SEQUENCE [LARGE SCALE GENOMIC DNA]</scope>
    <source>
        <strain evidence="3">SCA</strain>
    </source>
</reference>
<dbReference type="SUPFAM" id="SSF51126">
    <property type="entry name" value="Pectin lyase-like"/>
    <property type="match status" value="1"/>
</dbReference>
<sequence>MEFQSMIGAGTQEDPYIVMTKEQFDNMRYELTAQYRLGNDIDLDEEEWEPVGSSSMPFSGTLDGNGYSIKNLVITKPTANNIGLFGYVKNTTIKNLKLETVHIQGKEHTGSLIGYMNGGTVENVRVEEPGQVTGTSNVGGLIGYANIGGLVTNSSTGIEVNATGSNVGGLIGYSCITVTQSYATGRITTAKTYAGG</sequence>
<keyword evidence="3" id="KW-1185">Reference proteome</keyword>
<accession>A0A239L190</accession>
<evidence type="ECO:0000313" key="2">
    <source>
        <dbReference type="EMBL" id="SNT24070.1"/>
    </source>
</evidence>
<feature type="non-terminal residue" evidence="2">
    <location>
        <position position="196"/>
    </location>
</feature>
<evidence type="ECO:0000259" key="1">
    <source>
        <dbReference type="Pfam" id="PF05342"/>
    </source>
</evidence>
<dbReference type="InterPro" id="IPR008006">
    <property type="entry name" value="Peptidase_M26_N_dom"/>
</dbReference>
<dbReference type="GO" id="GO:0016020">
    <property type="term" value="C:membrane"/>
    <property type="evidence" value="ECO:0007669"/>
    <property type="project" value="InterPro"/>
</dbReference>
<dbReference type="RefSeq" id="WP_278277906.1">
    <property type="nucleotide sequence ID" value="NZ_FZOJ01000060.1"/>
</dbReference>